<protein>
    <submittedName>
        <fullName evidence="6">Uncharacterized protein</fullName>
    </submittedName>
</protein>
<comment type="similarity">
    <text evidence="1">Belongs to the carotenoid oxygenase family.</text>
</comment>
<keyword evidence="3" id="KW-0560">Oxidoreductase</keyword>
<accession>A0A7S2SJU2</accession>
<dbReference type="GO" id="GO:0010436">
    <property type="term" value="F:carotenoid dioxygenase activity"/>
    <property type="evidence" value="ECO:0007669"/>
    <property type="project" value="TreeGrafter"/>
</dbReference>
<feature type="binding site" evidence="5">
    <location>
        <position position="263"/>
    </location>
    <ligand>
        <name>Fe cation</name>
        <dbReference type="ChEBI" id="CHEBI:24875"/>
        <note>catalytic</note>
    </ligand>
</feature>
<dbReference type="GO" id="GO:0046872">
    <property type="term" value="F:metal ion binding"/>
    <property type="evidence" value="ECO:0007669"/>
    <property type="project" value="UniProtKB-KW"/>
</dbReference>
<proteinExistence type="inferred from homology"/>
<evidence type="ECO:0000256" key="5">
    <source>
        <dbReference type="PIRSR" id="PIRSR604294-1"/>
    </source>
</evidence>
<evidence type="ECO:0000256" key="2">
    <source>
        <dbReference type="ARBA" id="ARBA00022723"/>
    </source>
</evidence>
<dbReference type="EMBL" id="HBHK01023026">
    <property type="protein sequence ID" value="CAD9701343.1"/>
    <property type="molecule type" value="Transcribed_RNA"/>
</dbReference>
<dbReference type="InterPro" id="IPR004294">
    <property type="entry name" value="Carotenoid_Oase"/>
</dbReference>
<dbReference type="PANTHER" id="PTHR10543">
    <property type="entry name" value="BETA-CAROTENE DIOXYGENASE"/>
    <property type="match status" value="1"/>
</dbReference>
<feature type="binding site" evidence="5">
    <location>
        <position position="192"/>
    </location>
    <ligand>
        <name>Fe cation</name>
        <dbReference type="ChEBI" id="CHEBI:24875"/>
        <note>catalytic</note>
    </ligand>
</feature>
<comment type="cofactor">
    <cofactor evidence="5">
        <name>Fe(2+)</name>
        <dbReference type="ChEBI" id="CHEBI:29033"/>
    </cofactor>
    <text evidence="5">Binds 1 Fe(2+) ion per subunit.</text>
</comment>
<keyword evidence="2 5" id="KW-0479">Metal-binding</keyword>
<feature type="binding site" evidence="5">
    <location>
        <position position="335"/>
    </location>
    <ligand>
        <name>Fe cation</name>
        <dbReference type="ChEBI" id="CHEBI:24875"/>
        <note>catalytic</note>
    </ligand>
</feature>
<dbReference type="AlphaFoldDB" id="A0A7S2SJU2"/>
<dbReference type="Pfam" id="PF03055">
    <property type="entry name" value="RPE65"/>
    <property type="match status" value="1"/>
</dbReference>
<feature type="binding site" evidence="5">
    <location>
        <position position="513"/>
    </location>
    <ligand>
        <name>Fe cation</name>
        <dbReference type="ChEBI" id="CHEBI:24875"/>
        <note>catalytic</note>
    </ligand>
</feature>
<dbReference type="GO" id="GO:0016121">
    <property type="term" value="P:carotene catabolic process"/>
    <property type="evidence" value="ECO:0007669"/>
    <property type="project" value="TreeGrafter"/>
</dbReference>
<evidence type="ECO:0000313" key="6">
    <source>
        <dbReference type="EMBL" id="CAD9701343.1"/>
    </source>
</evidence>
<evidence type="ECO:0000256" key="1">
    <source>
        <dbReference type="ARBA" id="ARBA00006787"/>
    </source>
</evidence>
<sequence length="528" mass="59206">MNGFHLHDSYVVSRPFGLKDVQAEHTKTECEVVDGVVPEWILGSVYRQSGGAFLGEDKHAFLDGLAHINSYKFTGDGRVLFSNKFMRTKQFKTFADTGKRTWGGTVENGKELTVFQKLVTFFSTSTVDSRYDGVNPNVTTWLISDPEESVRLAAVTEATGEVCEFDPETLDTIKTVPMLPNQPGMVVTNAAHWFFDQISHGGYHVGLHMNYKVSLRGVTFTFKYAIWHGLSAPYTQVTEIPLATFKYGQGHKEPVENRAAYMHTVAQTKNYLIIILSSNRINYDDLIRRKCSFFGSWSAVAEPISFMVYKIKDHSTAELEYVDTIPCDKPMMIWHIANSFESPEGNIVIQGSSDILKPGEKITVEDDDTIARPLMCFEINLSNKTAICNPVVETDLRFEFPNINPYFHTKQNRFTYALEGIIGKKGSRVVCLDTEKRQVMFLSGQGEFEVPTEPVFCPRSSSGAVDELDGVVLVEVLDVEKGESLLLVCGKTETSFAVICRVKAPIYTNLGLHSIWVPTQVQKLIAKY</sequence>
<name>A0A7S2SJU2_9STRA</name>
<evidence type="ECO:0000256" key="4">
    <source>
        <dbReference type="ARBA" id="ARBA00023004"/>
    </source>
</evidence>
<evidence type="ECO:0000256" key="3">
    <source>
        <dbReference type="ARBA" id="ARBA00023002"/>
    </source>
</evidence>
<gene>
    <name evidence="6" type="ORF">QSP1433_LOCUS14556</name>
</gene>
<organism evidence="6">
    <name type="scientific">Mucochytrium quahogii</name>
    <dbReference type="NCBI Taxonomy" id="96639"/>
    <lineage>
        <taxon>Eukaryota</taxon>
        <taxon>Sar</taxon>
        <taxon>Stramenopiles</taxon>
        <taxon>Bigyra</taxon>
        <taxon>Labyrinthulomycetes</taxon>
        <taxon>Thraustochytrida</taxon>
        <taxon>Thraustochytriidae</taxon>
        <taxon>Mucochytrium</taxon>
    </lineage>
</organism>
<keyword evidence="4 5" id="KW-0408">Iron</keyword>
<reference evidence="6" key="1">
    <citation type="submission" date="2021-01" db="EMBL/GenBank/DDBJ databases">
        <authorList>
            <person name="Corre E."/>
            <person name="Pelletier E."/>
            <person name="Niang G."/>
            <person name="Scheremetjew M."/>
            <person name="Finn R."/>
            <person name="Kale V."/>
            <person name="Holt S."/>
            <person name="Cochrane G."/>
            <person name="Meng A."/>
            <person name="Brown T."/>
            <person name="Cohen L."/>
        </authorList>
    </citation>
    <scope>NUCLEOTIDE SEQUENCE</scope>
    <source>
        <strain evidence="6">NY070348D</strain>
    </source>
</reference>
<dbReference type="PANTHER" id="PTHR10543:SF24">
    <property type="entry name" value="CAROTENOID ISOMEROOXYGENASE"/>
    <property type="match status" value="1"/>
</dbReference>